<evidence type="ECO:0000256" key="10">
    <source>
        <dbReference type="RuleBase" id="RU351113"/>
    </source>
</evidence>
<evidence type="ECO:0000256" key="4">
    <source>
        <dbReference type="ARBA" id="ARBA00022692"/>
    </source>
</evidence>
<comment type="similarity">
    <text evidence="10">Belongs to the insect chemoreceptor superfamily. Heteromeric odorant receptor channel (TC 1.A.69) family.</text>
</comment>
<keyword evidence="5 10" id="KW-0552">Olfaction</keyword>
<keyword evidence="2" id="KW-1003">Cell membrane</keyword>
<name>A0ABN7A5T4_9HEMI</name>
<feature type="transmembrane region" description="Helical" evidence="10">
    <location>
        <begin position="169"/>
        <end position="190"/>
    </location>
</feature>
<evidence type="ECO:0000256" key="7">
    <source>
        <dbReference type="ARBA" id="ARBA00023136"/>
    </source>
</evidence>
<evidence type="ECO:0000256" key="8">
    <source>
        <dbReference type="ARBA" id="ARBA00023170"/>
    </source>
</evidence>
<evidence type="ECO:0000256" key="3">
    <source>
        <dbReference type="ARBA" id="ARBA00022606"/>
    </source>
</evidence>
<dbReference type="PANTHER" id="PTHR21137">
    <property type="entry name" value="ODORANT RECEPTOR"/>
    <property type="match status" value="1"/>
</dbReference>
<evidence type="ECO:0000313" key="11">
    <source>
        <dbReference type="EMBL" id="BES87580.1"/>
    </source>
</evidence>
<keyword evidence="6 10" id="KW-1133">Transmembrane helix</keyword>
<feature type="transmembrane region" description="Helical" evidence="10">
    <location>
        <begin position="31"/>
        <end position="51"/>
    </location>
</feature>
<dbReference type="PANTHER" id="PTHR21137:SF35">
    <property type="entry name" value="ODORANT RECEPTOR 19A-RELATED"/>
    <property type="match status" value="1"/>
</dbReference>
<keyword evidence="7 10" id="KW-0472">Membrane</keyword>
<dbReference type="Proteomes" id="UP001307889">
    <property type="component" value="Chromosome 1"/>
</dbReference>
<gene>
    <name evidence="11" type="ORF">NTJ_00385</name>
</gene>
<evidence type="ECO:0000256" key="9">
    <source>
        <dbReference type="ARBA" id="ARBA00023224"/>
    </source>
</evidence>
<dbReference type="Pfam" id="PF02949">
    <property type="entry name" value="7tm_6"/>
    <property type="match status" value="1"/>
</dbReference>
<evidence type="ECO:0000313" key="12">
    <source>
        <dbReference type="Proteomes" id="UP001307889"/>
    </source>
</evidence>
<keyword evidence="9 10" id="KW-0807">Transducer</keyword>
<dbReference type="EMBL" id="AP028909">
    <property type="protein sequence ID" value="BES87580.1"/>
    <property type="molecule type" value="Genomic_DNA"/>
</dbReference>
<keyword evidence="8 10" id="KW-0675">Receptor</keyword>
<proteinExistence type="inferred from homology"/>
<sequence>MERNHLQSDGPLASRFRKVLRIVGVRDEQRFTTHSIASFLVGVVNFCYLGYVMVFTECNITKVAHFMVLQYFYIGTLWTVVSKSGRVLEIARDCDRLVGLDDERIEGIYAFHTEARKDAPQVKGMGTVSVIACIICSYTCVEPFLKAYAGNKELEFPFTGTTDDTKLFVAVYVLQCLLMFITACVCVAIFQTQMGTALNLVVKYKVLNSELSNLNLRMVDSSDVYASTLYQTVRKCVQTHHHVLSIFEKYKEVCSYGFQFSYIGLLGATTLSRALLSGDEPDLGTIPHIIAELSYIGFFCYILDELEEEHTKLKDAVYSAEWAHMPKPVVKLLRLIMMRTEKIPHVILYKGGGYANLDTFYRLLNGTCAYLIFGMVLDQAF</sequence>
<feature type="transmembrane region" description="Helical" evidence="10">
    <location>
        <begin position="63"/>
        <end position="81"/>
    </location>
</feature>
<keyword evidence="3 10" id="KW-0716">Sensory transduction</keyword>
<evidence type="ECO:0000256" key="6">
    <source>
        <dbReference type="ARBA" id="ARBA00022989"/>
    </source>
</evidence>
<feature type="transmembrane region" description="Helical" evidence="10">
    <location>
        <begin position="126"/>
        <end position="149"/>
    </location>
</feature>
<keyword evidence="12" id="KW-1185">Reference proteome</keyword>
<protein>
    <recommendedName>
        <fullName evidence="10">Odorant receptor</fullName>
    </recommendedName>
</protein>
<accession>A0ABN7A5T4</accession>
<keyword evidence="4 10" id="KW-0812">Transmembrane</keyword>
<evidence type="ECO:0000256" key="1">
    <source>
        <dbReference type="ARBA" id="ARBA00004651"/>
    </source>
</evidence>
<organism evidence="11 12">
    <name type="scientific">Nesidiocoris tenuis</name>
    <dbReference type="NCBI Taxonomy" id="355587"/>
    <lineage>
        <taxon>Eukaryota</taxon>
        <taxon>Metazoa</taxon>
        <taxon>Ecdysozoa</taxon>
        <taxon>Arthropoda</taxon>
        <taxon>Hexapoda</taxon>
        <taxon>Insecta</taxon>
        <taxon>Pterygota</taxon>
        <taxon>Neoptera</taxon>
        <taxon>Paraneoptera</taxon>
        <taxon>Hemiptera</taxon>
        <taxon>Heteroptera</taxon>
        <taxon>Panheteroptera</taxon>
        <taxon>Cimicomorpha</taxon>
        <taxon>Miridae</taxon>
        <taxon>Dicyphina</taxon>
        <taxon>Nesidiocoris</taxon>
    </lineage>
</organism>
<evidence type="ECO:0000256" key="5">
    <source>
        <dbReference type="ARBA" id="ARBA00022725"/>
    </source>
</evidence>
<comment type="caution">
    <text evidence="10">Lacks conserved residue(s) required for the propagation of feature annotation.</text>
</comment>
<reference evidence="11 12" key="1">
    <citation type="submission" date="2023-09" db="EMBL/GenBank/DDBJ databases">
        <title>Nesidiocoris tenuis whole genome shotgun sequence.</title>
        <authorList>
            <person name="Shibata T."/>
            <person name="Shimoda M."/>
            <person name="Kobayashi T."/>
            <person name="Uehara T."/>
        </authorList>
    </citation>
    <scope>NUCLEOTIDE SEQUENCE [LARGE SCALE GENOMIC DNA]</scope>
    <source>
        <strain evidence="11 12">Japan</strain>
    </source>
</reference>
<evidence type="ECO:0000256" key="2">
    <source>
        <dbReference type="ARBA" id="ARBA00022475"/>
    </source>
</evidence>
<dbReference type="InterPro" id="IPR004117">
    <property type="entry name" value="7tm6_olfct_rcpt"/>
</dbReference>
<comment type="subcellular location">
    <subcellularLocation>
        <location evidence="1 10">Cell membrane</location>
        <topology evidence="1 10">Multi-pass membrane protein</topology>
    </subcellularLocation>
</comment>